<dbReference type="Gene3D" id="1.10.840.10">
    <property type="entry name" value="Ras guanine-nucleotide exchange factors catalytic domain"/>
    <property type="match status" value="1"/>
</dbReference>
<dbReference type="RefSeq" id="XP_052946991.1">
    <property type="nucleotide sequence ID" value="XM_053086886.1"/>
</dbReference>
<evidence type="ECO:0000313" key="11">
    <source>
        <dbReference type="Proteomes" id="UP001164286"/>
    </source>
</evidence>
<feature type="compositionally biased region" description="Pro residues" evidence="5">
    <location>
        <begin position="922"/>
        <end position="931"/>
    </location>
</feature>
<dbReference type="SMART" id="SM00456">
    <property type="entry name" value="WW"/>
    <property type="match status" value="2"/>
</dbReference>
<dbReference type="InterPro" id="IPR008937">
    <property type="entry name" value="Ras-like_GEF"/>
</dbReference>
<dbReference type="PANTHER" id="PTHR23113:SF368">
    <property type="entry name" value="CELL DIVISION CONTROL PROTEIN 25"/>
    <property type="match status" value="1"/>
</dbReference>
<dbReference type="GeneID" id="77726087"/>
<dbReference type="Gene3D" id="1.20.870.10">
    <property type="entry name" value="Son of sevenless (SoS) protein Chain: S domain 1"/>
    <property type="match status" value="1"/>
</dbReference>
<evidence type="ECO:0000256" key="4">
    <source>
        <dbReference type="PROSITE-ProRule" id="PRU00192"/>
    </source>
</evidence>
<dbReference type="SMART" id="SM00326">
    <property type="entry name" value="SH3"/>
    <property type="match status" value="1"/>
</dbReference>
<proteinExistence type="predicted"/>
<dbReference type="EMBL" id="JAKWFO010000004">
    <property type="protein sequence ID" value="KAI9637214.1"/>
    <property type="molecule type" value="Genomic_DNA"/>
</dbReference>
<feature type="compositionally biased region" description="Basic and acidic residues" evidence="5">
    <location>
        <begin position="797"/>
        <end position="821"/>
    </location>
</feature>
<evidence type="ECO:0000259" key="7">
    <source>
        <dbReference type="PROSITE" id="PS50009"/>
    </source>
</evidence>
<dbReference type="Proteomes" id="UP001164286">
    <property type="component" value="Unassembled WGS sequence"/>
</dbReference>
<dbReference type="InterPro" id="IPR036020">
    <property type="entry name" value="WW_dom_sf"/>
</dbReference>
<dbReference type="PROSITE" id="PS50020">
    <property type="entry name" value="WW_DOMAIN_2"/>
    <property type="match status" value="2"/>
</dbReference>
<evidence type="ECO:0000259" key="9">
    <source>
        <dbReference type="PROSITE" id="PS50212"/>
    </source>
</evidence>
<dbReference type="CDD" id="cd00155">
    <property type="entry name" value="RasGEF"/>
    <property type="match status" value="1"/>
</dbReference>
<dbReference type="GO" id="GO:0007265">
    <property type="term" value="P:Ras protein signal transduction"/>
    <property type="evidence" value="ECO:0007669"/>
    <property type="project" value="TreeGrafter"/>
</dbReference>
<feature type="domain" description="WW" evidence="8">
    <location>
        <begin position="221"/>
        <end position="254"/>
    </location>
</feature>
<feature type="compositionally biased region" description="Low complexity" evidence="5">
    <location>
        <begin position="932"/>
        <end position="950"/>
    </location>
</feature>
<evidence type="ECO:0000256" key="2">
    <source>
        <dbReference type="ARBA" id="ARBA00022658"/>
    </source>
</evidence>
<feature type="compositionally biased region" description="Pro residues" evidence="5">
    <location>
        <begin position="962"/>
        <end position="974"/>
    </location>
</feature>
<organism evidence="10 11">
    <name type="scientific">Dioszegia hungarica</name>
    <dbReference type="NCBI Taxonomy" id="4972"/>
    <lineage>
        <taxon>Eukaryota</taxon>
        <taxon>Fungi</taxon>
        <taxon>Dikarya</taxon>
        <taxon>Basidiomycota</taxon>
        <taxon>Agaricomycotina</taxon>
        <taxon>Tremellomycetes</taxon>
        <taxon>Tremellales</taxon>
        <taxon>Bulleribasidiaceae</taxon>
        <taxon>Dioszegia</taxon>
    </lineage>
</organism>
<feature type="region of interest" description="Disordered" evidence="5">
    <location>
        <begin position="766"/>
        <end position="887"/>
    </location>
</feature>
<dbReference type="Gene3D" id="2.20.70.10">
    <property type="match status" value="1"/>
</dbReference>
<dbReference type="InterPro" id="IPR000651">
    <property type="entry name" value="Ras-like_Gua-exchang_fac_N"/>
</dbReference>
<dbReference type="SUPFAM" id="SSF50044">
    <property type="entry name" value="SH3-domain"/>
    <property type="match status" value="1"/>
</dbReference>
<feature type="compositionally biased region" description="Low complexity" evidence="5">
    <location>
        <begin position="787"/>
        <end position="796"/>
    </location>
</feature>
<feature type="domain" description="WW" evidence="8">
    <location>
        <begin position="304"/>
        <end position="338"/>
    </location>
</feature>
<keyword evidence="1 4" id="KW-0728">SH3 domain</keyword>
<evidence type="ECO:0000313" key="10">
    <source>
        <dbReference type="EMBL" id="KAI9637214.1"/>
    </source>
</evidence>
<dbReference type="PRINTS" id="PR00452">
    <property type="entry name" value="SH3DOMAIN"/>
</dbReference>
<evidence type="ECO:0000256" key="1">
    <source>
        <dbReference type="ARBA" id="ARBA00022443"/>
    </source>
</evidence>
<dbReference type="InterPro" id="IPR001895">
    <property type="entry name" value="RASGEF_cat_dom"/>
</dbReference>
<dbReference type="Pfam" id="PF07653">
    <property type="entry name" value="SH3_2"/>
    <property type="match status" value="1"/>
</dbReference>
<comment type="caution">
    <text evidence="10">The sequence shown here is derived from an EMBL/GenBank/DDBJ whole genome shotgun (WGS) entry which is preliminary data.</text>
</comment>
<dbReference type="PROSITE" id="PS50002">
    <property type="entry name" value="SH3"/>
    <property type="match status" value="1"/>
</dbReference>
<dbReference type="InterPro" id="IPR036964">
    <property type="entry name" value="RASGEF_cat_dom_sf"/>
</dbReference>
<dbReference type="InterPro" id="IPR036028">
    <property type="entry name" value="SH3-like_dom_sf"/>
</dbReference>
<gene>
    <name evidence="10" type="ORF">MKK02DRAFT_24372</name>
</gene>
<name>A0AA38LWW4_9TREE</name>
<accession>A0AA38LWW4</accession>
<dbReference type="SUPFAM" id="SSF51045">
    <property type="entry name" value="WW domain"/>
    <property type="match status" value="1"/>
</dbReference>
<reference evidence="10" key="1">
    <citation type="journal article" date="2022" name="G3 (Bethesda)">
        <title>High quality genome of the basidiomycete yeast Dioszegia hungarica PDD-24b-2 isolated from cloud water.</title>
        <authorList>
            <person name="Jarrige D."/>
            <person name="Haridas S."/>
            <person name="Bleykasten-Grosshans C."/>
            <person name="Joly M."/>
            <person name="Nadalig T."/>
            <person name="Sancelme M."/>
            <person name="Vuilleumier S."/>
            <person name="Grigoriev I.V."/>
            <person name="Amato P."/>
            <person name="Bringel F."/>
        </authorList>
    </citation>
    <scope>NUCLEOTIDE SEQUENCE</scope>
    <source>
        <strain evidence="10">PDD-24b-2</strain>
    </source>
</reference>
<dbReference type="PANTHER" id="PTHR23113">
    <property type="entry name" value="GUANINE NUCLEOTIDE EXCHANGE FACTOR"/>
    <property type="match status" value="1"/>
</dbReference>
<dbReference type="SMART" id="SM00229">
    <property type="entry name" value="RasGEFN"/>
    <property type="match status" value="1"/>
</dbReference>
<feature type="domain" description="N-terminal Ras-GEF" evidence="9">
    <location>
        <begin position="993"/>
        <end position="1124"/>
    </location>
</feature>
<dbReference type="PROSITE" id="PS50212">
    <property type="entry name" value="RASGEF_NTER"/>
    <property type="match status" value="1"/>
</dbReference>
<feature type="region of interest" description="Disordered" evidence="5">
    <location>
        <begin position="1"/>
        <end position="27"/>
    </location>
</feature>
<evidence type="ECO:0008006" key="12">
    <source>
        <dbReference type="Google" id="ProtNLM"/>
    </source>
</evidence>
<feature type="region of interest" description="Disordered" evidence="5">
    <location>
        <begin position="914"/>
        <end position="974"/>
    </location>
</feature>
<dbReference type="InterPro" id="IPR023578">
    <property type="entry name" value="Ras_GEF_dom_sf"/>
</dbReference>
<dbReference type="InterPro" id="IPR001452">
    <property type="entry name" value="SH3_domain"/>
</dbReference>
<sequence length="1426" mass="156955">MGNDPLARSYERLHGITPQLEPSPELNELSYGEYDAEVTDEGEEGQGQGRSFLVRAKFDYIATDPSALSFRKGDLIEVITTLDSGWWDGMLGDARGWFPSNYVDLVEQDELDEMEREGQRARADTIDTLSTSSPVNRFGPSGSRHVDRRRDDAEDFGAGLLRGAEAKRREREGTAGTIRGNGGRAEDGTTPVPGRRGAEETPRAGVRKSTRSSLRNGNGEGGEDDAWIPCLTADGEVYYHNTQTGEDSWDLPVPNHEEDDLYEDEETDYFPTPGSNPPSSTYIAEPSISDTHTDDFRPPPKATSEIPYPWVSRLSDDGQQWYYINRLTGAESLVLPREEMVRRESNAIGDVSDDLGGMRLGSVPLPAGRSLADKEAAARKRLSPEQRAKAMLDWERRSRHKLEIATRPTERSSLSIMLEIINDTLREVFEASVTGSAAEEEMSRAIDLNSHPARLAAIAREEQAVEQITTSHRDLLASIGDLLRAFGYVGPIDTVEDMPRPAWTGDITLVGSVGVFSANVHAALYSKKIPETKLSVWQEVMRSASKLRDILVEFPELATGGAVTGRRLWAWIGVENPVGGVYAGRWGFGGNEVGRLSRVLGDDVLADAEHARGAFESSVRDGSGSGGGEERELGIMRTAERVKAVLQDVDVAAVIDIDGIPGDEGENDLSRKYGSLVHQARAGVSDLDRAVLDLDRYIAAYYLALCHSHTTPSPQVNTALSSLSAAVTSSTRSLSTILAIARDQRYITDTLGARGQIGVRSPRYGIVTQAPAPPRPPRPASIVSDTSRGSRASRASAVEEKRGKTRGIEDDFQDSEERLDRQVSLARVAAGGGNKSKSRLPEQPSAGSSTTSLAYQRTESDAGSTRGGTGEALRQAREQADCPAREKAEKVAMALNNKQRGARKLAKLLGEDVSNIPHLTTSPPPIPPPLQPNLQRQQSLSQQSPSALTTPGSAGFGSISLPAPPPPPPAAPAAPTPWYLAEDYKMEDIVFDDKGAVKAGTLQALVARLTPHGATDTSFFQAFMLTFRSFTTGDLLFEQLLERYHVPQPAGMDEMQEADWVKLKQTPIRLRVANVLRAWLDVHFMVDQDMPMLDKIEHFATSTMVDAVGSEMLRMLSKTLNNLVARRRRGEDPNQRRIVSGGLLSPPAPLLPRVSGKTLQLTDIPPLELARQLTIIEFANFQRIRAPECLHKLWASEDELQAVNVRIVIHTANKLAAWIGYLVLQPKDAKGRAALMKHFIQCAFDLRLMNNFSSMAAIIAGLNAAPVDRLKRTKELLSAKTLAMKEDLDKTMDSSKNFANYKEMLKTINPPCVPFLGFYLSALTFIEDGNRDLIDPAFINFFKRHLSAEIIRDIQQYQSQPYNLAKCKPVQDFLAAGLQKVEAAGDMYDRSLLLEPREREEERIQRMLHDSVSWQWGSERETRGWV</sequence>
<dbReference type="SMART" id="SM00147">
    <property type="entry name" value="RasGEF"/>
    <property type="match status" value="1"/>
</dbReference>
<feature type="compositionally biased region" description="Basic and acidic residues" evidence="5">
    <location>
        <begin position="874"/>
        <end position="887"/>
    </location>
</feature>
<evidence type="ECO:0000259" key="8">
    <source>
        <dbReference type="PROSITE" id="PS50020"/>
    </source>
</evidence>
<dbReference type="Gene3D" id="2.30.30.40">
    <property type="entry name" value="SH3 Domains"/>
    <property type="match status" value="1"/>
</dbReference>
<dbReference type="CDD" id="cd06224">
    <property type="entry name" value="REM"/>
    <property type="match status" value="1"/>
</dbReference>
<feature type="compositionally biased region" description="Basic and acidic residues" evidence="5">
    <location>
        <begin position="164"/>
        <end position="173"/>
    </location>
</feature>
<feature type="domain" description="SH3" evidence="6">
    <location>
        <begin position="49"/>
        <end position="108"/>
    </location>
</feature>
<protein>
    <recommendedName>
        <fullName evidence="12">Ras GEF</fullName>
    </recommendedName>
</protein>
<dbReference type="PROSITE" id="PS50009">
    <property type="entry name" value="RASGEF_CAT"/>
    <property type="match status" value="1"/>
</dbReference>
<evidence type="ECO:0000256" key="5">
    <source>
        <dbReference type="SAM" id="MobiDB-lite"/>
    </source>
</evidence>
<evidence type="ECO:0000259" key="6">
    <source>
        <dbReference type="PROSITE" id="PS50002"/>
    </source>
</evidence>
<dbReference type="InterPro" id="IPR001202">
    <property type="entry name" value="WW_dom"/>
</dbReference>
<evidence type="ECO:0000256" key="3">
    <source>
        <dbReference type="PROSITE-ProRule" id="PRU00168"/>
    </source>
</evidence>
<dbReference type="CDD" id="cd11883">
    <property type="entry name" value="SH3_Sdc25"/>
    <property type="match status" value="1"/>
</dbReference>
<keyword evidence="2 3" id="KW-0344">Guanine-nucleotide releasing factor</keyword>
<dbReference type="Pfam" id="PF00397">
    <property type="entry name" value="WW"/>
    <property type="match status" value="1"/>
</dbReference>
<feature type="compositionally biased region" description="Polar residues" evidence="5">
    <location>
        <begin position="845"/>
        <end position="863"/>
    </location>
</feature>
<dbReference type="GO" id="GO:0005886">
    <property type="term" value="C:plasma membrane"/>
    <property type="evidence" value="ECO:0007669"/>
    <property type="project" value="TreeGrafter"/>
</dbReference>
<dbReference type="Pfam" id="PF00618">
    <property type="entry name" value="RasGEF_N"/>
    <property type="match status" value="1"/>
</dbReference>
<dbReference type="GO" id="GO:0005085">
    <property type="term" value="F:guanyl-nucleotide exchange factor activity"/>
    <property type="evidence" value="ECO:0007669"/>
    <property type="project" value="UniProtKB-KW"/>
</dbReference>
<dbReference type="SUPFAM" id="SSF48366">
    <property type="entry name" value="Ras GEF"/>
    <property type="match status" value="1"/>
</dbReference>
<keyword evidence="11" id="KW-1185">Reference proteome</keyword>
<feature type="region of interest" description="Disordered" evidence="5">
    <location>
        <begin position="118"/>
        <end position="226"/>
    </location>
</feature>
<dbReference type="CDD" id="cd00201">
    <property type="entry name" value="WW"/>
    <property type="match status" value="1"/>
</dbReference>
<feature type="domain" description="Ras-GEF" evidence="7">
    <location>
        <begin position="1165"/>
        <end position="1397"/>
    </location>
</feature>
<dbReference type="Pfam" id="PF00617">
    <property type="entry name" value="RasGEF"/>
    <property type="match status" value="1"/>
</dbReference>